<dbReference type="InterPro" id="IPR036565">
    <property type="entry name" value="Mur-like_cat_sf"/>
</dbReference>
<dbReference type="Pfam" id="PF02875">
    <property type="entry name" value="Mur_ligase_C"/>
    <property type="match status" value="1"/>
</dbReference>
<name>A0A318I255_9BACT</name>
<dbReference type="Gene3D" id="3.40.1390.10">
    <property type="entry name" value="MurE/MurF, N-terminal domain"/>
    <property type="match status" value="1"/>
</dbReference>
<dbReference type="GO" id="GO:0047480">
    <property type="term" value="F:UDP-N-acetylmuramoyl-tripeptide-D-alanyl-D-alanine ligase activity"/>
    <property type="evidence" value="ECO:0007669"/>
    <property type="project" value="UniProtKB-UniRule"/>
</dbReference>
<accession>A0A318I255</accession>
<keyword evidence="5 10" id="KW-0067">ATP-binding</keyword>
<dbReference type="Gene3D" id="3.90.190.20">
    <property type="entry name" value="Mur ligase, C-terminal domain"/>
    <property type="match status" value="1"/>
</dbReference>
<keyword evidence="9 10" id="KW-0961">Cell wall biogenesis/degradation</keyword>
<evidence type="ECO:0000256" key="11">
    <source>
        <dbReference type="RuleBase" id="RU004136"/>
    </source>
</evidence>
<evidence type="ECO:0000313" key="16">
    <source>
        <dbReference type="Proteomes" id="UP000248314"/>
    </source>
</evidence>
<dbReference type="GO" id="GO:0071555">
    <property type="term" value="P:cell wall organization"/>
    <property type="evidence" value="ECO:0007669"/>
    <property type="project" value="UniProtKB-KW"/>
</dbReference>
<dbReference type="NCBIfam" id="TIGR01143">
    <property type="entry name" value="murF"/>
    <property type="match status" value="1"/>
</dbReference>
<keyword evidence="6 10" id="KW-0133">Cell shape</keyword>
<evidence type="ECO:0000256" key="9">
    <source>
        <dbReference type="ARBA" id="ARBA00023316"/>
    </source>
</evidence>
<comment type="function">
    <text evidence="10 11">Involved in cell wall formation. Catalyzes the final step in the synthesis of UDP-N-acetylmuramoyl-pentapeptide, the precursor of murein.</text>
</comment>
<dbReference type="SUPFAM" id="SSF63418">
    <property type="entry name" value="MurE/MurF N-terminal domain"/>
    <property type="match status" value="1"/>
</dbReference>
<dbReference type="EC" id="6.3.2.10" evidence="10 11"/>
<dbReference type="AlphaFoldDB" id="A0A318I255"/>
<evidence type="ECO:0000256" key="7">
    <source>
        <dbReference type="ARBA" id="ARBA00022984"/>
    </source>
</evidence>
<dbReference type="EMBL" id="QJJX01000007">
    <property type="protein sequence ID" value="PXX23190.1"/>
    <property type="molecule type" value="Genomic_DNA"/>
</dbReference>
<evidence type="ECO:0000256" key="8">
    <source>
        <dbReference type="ARBA" id="ARBA00023306"/>
    </source>
</evidence>
<comment type="pathway">
    <text evidence="10 11">Cell wall biogenesis; peptidoglycan biosynthesis.</text>
</comment>
<dbReference type="InterPro" id="IPR051046">
    <property type="entry name" value="MurCDEF_CellWall_CoF430Synth"/>
</dbReference>
<keyword evidence="3 10" id="KW-0132">Cell division</keyword>
<evidence type="ECO:0000259" key="13">
    <source>
        <dbReference type="Pfam" id="PF02875"/>
    </source>
</evidence>
<feature type="domain" description="Mur ligase C-terminal" evidence="13">
    <location>
        <begin position="308"/>
        <end position="421"/>
    </location>
</feature>
<dbReference type="InterPro" id="IPR035911">
    <property type="entry name" value="MurE/MurF_N"/>
</dbReference>
<keyword evidence="16" id="KW-1185">Reference proteome</keyword>
<dbReference type="PANTHER" id="PTHR43024">
    <property type="entry name" value="UDP-N-ACETYLMURAMOYL-TRIPEPTIDE--D-ALANYL-D-ALANINE LIGASE"/>
    <property type="match status" value="1"/>
</dbReference>
<keyword evidence="8 10" id="KW-0131">Cell cycle</keyword>
<dbReference type="GO" id="GO:0009252">
    <property type="term" value="P:peptidoglycan biosynthetic process"/>
    <property type="evidence" value="ECO:0007669"/>
    <property type="project" value="UniProtKB-UniRule"/>
</dbReference>
<evidence type="ECO:0000256" key="6">
    <source>
        <dbReference type="ARBA" id="ARBA00022960"/>
    </source>
</evidence>
<feature type="domain" description="Mur ligase central" evidence="14">
    <location>
        <begin position="97"/>
        <end position="284"/>
    </location>
</feature>
<dbReference type="Gene3D" id="3.40.1190.10">
    <property type="entry name" value="Mur-like, catalytic domain"/>
    <property type="match status" value="1"/>
</dbReference>
<dbReference type="RefSeq" id="WP_110370077.1">
    <property type="nucleotide sequence ID" value="NZ_QJJX01000007.1"/>
</dbReference>
<comment type="subcellular location">
    <subcellularLocation>
        <location evidence="10 11">Cytoplasm</location>
    </subcellularLocation>
</comment>
<dbReference type="GO" id="GO:0005524">
    <property type="term" value="F:ATP binding"/>
    <property type="evidence" value="ECO:0007669"/>
    <property type="project" value="UniProtKB-UniRule"/>
</dbReference>
<dbReference type="GO" id="GO:0005737">
    <property type="term" value="C:cytoplasm"/>
    <property type="evidence" value="ECO:0007669"/>
    <property type="project" value="UniProtKB-SubCell"/>
</dbReference>
<evidence type="ECO:0000259" key="12">
    <source>
        <dbReference type="Pfam" id="PF01225"/>
    </source>
</evidence>
<evidence type="ECO:0000256" key="4">
    <source>
        <dbReference type="ARBA" id="ARBA00022741"/>
    </source>
</evidence>
<dbReference type="Proteomes" id="UP000248314">
    <property type="component" value="Unassembled WGS sequence"/>
</dbReference>
<organism evidence="15 16">
    <name type="scientific">Hoylesella shahii DSM 15611 = JCM 12083</name>
    <dbReference type="NCBI Taxonomy" id="1122991"/>
    <lineage>
        <taxon>Bacteria</taxon>
        <taxon>Pseudomonadati</taxon>
        <taxon>Bacteroidota</taxon>
        <taxon>Bacteroidia</taxon>
        <taxon>Bacteroidales</taxon>
        <taxon>Prevotellaceae</taxon>
        <taxon>Hoylesella</taxon>
    </lineage>
</organism>
<comment type="caution">
    <text evidence="15">The sequence shown here is derived from an EMBL/GenBank/DDBJ whole genome shotgun (WGS) entry which is preliminary data.</text>
</comment>
<dbReference type="GO" id="GO:0051301">
    <property type="term" value="P:cell division"/>
    <property type="evidence" value="ECO:0007669"/>
    <property type="project" value="UniProtKB-KW"/>
</dbReference>
<keyword evidence="2 10" id="KW-0436">Ligase</keyword>
<dbReference type="PANTHER" id="PTHR43024:SF1">
    <property type="entry name" value="UDP-N-ACETYLMURAMOYL-TRIPEPTIDE--D-ALANYL-D-ALANINE LIGASE"/>
    <property type="match status" value="1"/>
</dbReference>
<dbReference type="SUPFAM" id="SSF53623">
    <property type="entry name" value="MurD-like peptide ligases, catalytic domain"/>
    <property type="match status" value="1"/>
</dbReference>
<dbReference type="HAMAP" id="MF_02019">
    <property type="entry name" value="MurF"/>
    <property type="match status" value="1"/>
</dbReference>
<evidence type="ECO:0000313" key="15">
    <source>
        <dbReference type="EMBL" id="PXX23190.1"/>
    </source>
</evidence>
<gene>
    <name evidence="10" type="primary">murF</name>
    <name evidence="15" type="ORF">EJ73_00858</name>
</gene>
<comment type="catalytic activity">
    <reaction evidence="10 11">
        <text>D-alanyl-D-alanine + UDP-N-acetyl-alpha-D-muramoyl-L-alanyl-gamma-D-glutamyl-meso-2,6-diaminopimelate + ATP = UDP-N-acetyl-alpha-D-muramoyl-L-alanyl-gamma-D-glutamyl-meso-2,6-diaminopimeloyl-D-alanyl-D-alanine + ADP + phosphate + H(+)</text>
        <dbReference type="Rhea" id="RHEA:28374"/>
        <dbReference type="ChEBI" id="CHEBI:15378"/>
        <dbReference type="ChEBI" id="CHEBI:30616"/>
        <dbReference type="ChEBI" id="CHEBI:43474"/>
        <dbReference type="ChEBI" id="CHEBI:57822"/>
        <dbReference type="ChEBI" id="CHEBI:61386"/>
        <dbReference type="ChEBI" id="CHEBI:83905"/>
        <dbReference type="ChEBI" id="CHEBI:456216"/>
        <dbReference type="EC" id="6.3.2.10"/>
    </reaction>
</comment>
<feature type="binding site" evidence="10">
    <location>
        <begin position="99"/>
        <end position="105"/>
    </location>
    <ligand>
        <name>ATP</name>
        <dbReference type="ChEBI" id="CHEBI:30616"/>
    </ligand>
</feature>
<keyword evidence="4 10" id="KW-0547">Nucleotide-binding</keyword>
<reference evidence="15 16" key="1">
    <citation type="submission" date="2018-05" db="EMBL/GenBank/DDBJ databases">
        <title>Genomic Encyclopedia of Type Strains, Phase I: the one thousand microbial genomes (KMG-I) project.</title>
        <authorList>
            <person name="Kyrpides N."/>
        </authorList>
    </citation>
    <scope>NUCLEOTIDE SEQUENCE [LARGE SCALE GENOMIC DNA]</scope>
    <source>
        <strain evidence="15 16">DSM 15611</strain>
    </source>
</reference>
<evidence type="ECO:0000259" key="14">
    <source>
        <dbReference type="Pfam" id="PF08245"/>
    </source>
</evidence>
<dbReference type="InterPro" id="IPR036615">
    <property type="entry name" value="Mur_ligase_C_dom_sf"/>
</dbReference>
<dbReference type="InterPro" id="IPR013221">
    <property type="entry name" value="Mur_ligase_cen"/>
</dbReference>
<comment type="similarity">
    <text evidence="10">Belongs to the MurCDEF family. MurF subfamily.</text>
</comment>
<dbReference type="InterPro" id="IPR004101">
    <property type="entry name" value="Mur_ligase_C"/>
</dbReference>
<evidence type="ECO:0000256" key="1">
    <source>
        <dbReference type="ARBA" id="ARBA00022490"/>
    </source>
</evidence>
<dbReference type="STRING" id="1122991.GCA_000613445_02499"/>
<dbReference type="UniPathway" id="UPA00219"/>
<proteinExistence type="inferred from homology"/>
<keyword evidence="7 10" id="KW-0573">Peptidoglycan synthesis</keyword>
<dbReference type="InterPro" id="IPR005863">
    <property type="entry name" value="UDP-N-AcMur_synth"/>
</dbReference>
<dbReference type="GO" id="GO:0008360">
    <property type="term" value="P:regulation of cell shape"/>
    <property type="evidence" value="ECO:0007669"/>
    <property type="project" value="UniProtKB-KW"/>
</dbReference>
<sequence length="433" mass="47411">MTTEQLYQIFESHPVVTTDSRDCPEGSIFFALKGASFNGNKFAAVALQQGCAFAVVDEPEYCAQGDERYILVDDVLRAFQLLARHHRRTLGTRIVGITGTNGKTTTKELMAAVLGEKYNVLYTLGNFNNDIGVPKTLLRLKPEHQVAVVEMGASHPGDIKALVELVEPDLALITNVGMAHLQGFGSFEGVVKTKGELYDFMRQSKRGKVFVDANNPHLMGIVQGLDLVKYGTPASDGLFVGGKVVSAAPFLRFAWQREGGEWNEVQTHLVGAYNVLNMLAAISVGLYLGVSADEANRALANYVPSNNRSQLEETAHNKLIMDAYNANPTSMSVALNNLNDMEVPHKMAILGDMLELGAASAEAHQAIVDQLSRLSLDEVWLVGPEFARTRCAFRKFNDVDEVIAQLQNQCPEGRYILVKGSHGIRLDKLSQCL</sequence>
<evidence type="ECO:0000256" key="2">
    <source>
        <dbReference type="ARBA" id="ARBA00022598"/>
    </source>
</evidence>
<dbReference type="SUPFAM" id="SSF53244">
    <property type="entry name" value="MurD-like peptide ligases, peptide-binding domain"/>
    <property type="match status" value="1"/>
</dbReference>
<dbReference type="InterPro" id="IPR000713">
    <property type="entry name" value="Mur_ligase_N"/>
</dbReference>
<dbReference type="Pfam" id="PF08245">
    <property type="entry name" value="Mur_ligase_M"/>
    <property type="match status" value="1"/>
</dbReference>
<dbReference type="GO" id="GO:0008766">
    <property type="term" value="F:UDP-N-acetylmuramoylalanyl-D-glutamyl-2,6-diaminopimelate-D-alanyl-D-alanine ligase activity"/>
    <property type="evidence" value="ECO:0007669"/>
    <property type="project" value="RHEA"/>
</dbReference>
<feature type="domain" description="Mur ligase N-terminal catalytic" evidence="12">
    <location>
        <begin position="16"/>
        <end position="86"/>
    </location>
</feature>
<keyword evidence="1 10" id="KW-0963">Cytoplasm</keyword>
<protein>
    <recommendedName>
        <fullName evidence="10 11">UDP-N-acetylmuramoyl-tripeptide--D-alanyl-D-alanine ligase</fullName>
        <ecNumber evidence="10 11">6.3.2.10</ecNumber>
    </recommendedName>
    <alternativeName>
        <fullName evidence="10">D-alanyl-D-alanine-adding enzyme</fullName>
    </alternativeName>
</protein>
<evidence type="ECO:0000256" key="10">
    <source>
        <dbReference type="HAMAP-Rule" id="MF_02019"/>
    </source>
</evidence>
<evidence type="ECO:0000256" key="3">
    <source>
        <dbReference type="ARBA" id="ARBA00022618"/>
    </source>
</evidence>
<dbReference type="Pfam" id="PF01225">
    <property type="entry name" value="Mur_ligase"/>
    <property type="match status" value="1"/>
</dbReference>
<evidence type="ECO:0000256" key="5">
    <source>
        <dbReference type="ARBA" id="ARBA00022840"/>
    </source>
</evidence>